<comment type="caution">
    <text evidence="11">The sequence shown here is derived from an EMBL/GenBank/DDBJ whole genome shotgun (WGS) entry which is preliminary data.</text>
</comment>
<gene>
    <name evidence="11" type="ORF">I6N95_13485</name>
</gene>
<dbReference type="PROSITE" id="PS50111">
    <property type="entry name" value="CHEMOTAXIS_TRANSDUC_2"/>
    <property type="match status" value="1"/>
</dbReference>
<dbReference type="GO" id="GO:0005886">
    <property type="term" value="C:plasma membrane"/>
    <property type="evidence" value="ECO:0007669"/>
    <property type="project" value="UniProtKB-SubCell"/>
</dbReference>
<dbReference type="SMART" id="SM00283">
    <property type="entry name" value="MA"/>
    <property type="match status" value="1"/>
</dbReference>
<keyword evidence="5 9" id="KW-1133">Transmembrane helix</keyword>
<accession>A0A940SX56</accession>
<feature type="domain" description="Methyl-accepting transducer" evidence="10">
    <location>
        <begin position="399"/>
        <end position="656"/>
    </location>
</feature>
<dbReference type="GO" id="GO:0007165">
    <property type="term" value="P:signal transduction"/>
    <property type="evidence" value="ECO:0007669"/>
    <property type="project" value="UniProtKB-KW"/>
</dbReference>
<evidence type="ECO:0000256" key="5">
    <source>
        <dbReference type="ARBA" id="ARBA00022989"/>
    </source>
</evidence>
<dbReference type="Gene3D" id="1.10.287.950">
    <property type="entry name" value="Methyl-accepting chemotaxis protein"/>
    <property type="match status" value="1"/>
</dbReference>
<proteinExistence type="predicted"/>
<keyword evidence="12" id="KW-1185">Reference proteome</keyword>
<comment type="subcellular location">
    <subcellularLocation>
        <location evidence="1">Cell membrane</location>
        <topology evidence="1">Multi-pass membrane protein</topology>
    </subcellularLocation>
</comment>
<protein>
    <submittedName>
        <fullName evidence="11">Methyl-accepting chemotaxis protein</fullName>
    </submittedName>
</protein>
<keyword evidence="3" id="KW-0145">Chemotaxis</keyword>
<keyword evidence="2" id="KW-1003">Cell membrane</keyword>
<evidence type="ECO:0000256" key="9">
    <source>
        <dbReference type="SAM" id="Phobius"/>
    </source>
</evidence>
<dbReference type="GO" id="GO:0006935">
    <property type="term" value="P:chemotaxis"/>
    <property type="evidence" value="ECO:0007669"/>
    <property type="project" value="UniProtKB-KW"/>
</dbReference>
<organism evidence="11 12">
    <name type="scientific">Vagococcus allomyrinae</name>
    <dbReference type="NCBI Taxonomy" id="2794353"/>
    <lineage>
        <taxon>Bacteria</taxon>
        <taxon>Bacillati</taxon>
        <taxon>Bacillota</taxon>
        <taxon>Bacilli</taxon>
        <taxon>Lactobacillales</taxon>
        <taxon>Enterococcaceae</taxon>
        <taxon>Vagococcus</taxon>
    </lineage>
</organism>
<evidence type="ECO:0000256" key="1">
    <source>
        <dbReference type="ARBA" id="ARBA00004651"/>
    </source>
</evidence>
<evidence type="ECO:0000259" key="10">
    <source>
        <dbReference type="PROSITE" id="PS50111"/>
    </source>
</evidence>
<evidence type="ECO:0000313" key="12">
    <source>
        <dbReference type="Proteomes" id="UP000674938"/>
    </source>
</evidence>
<dbReference type="PANTHER" id="PTHR32089:SF112">
    <property type="entry name" value="LYSOZYME-LIKE PROTEIN-RELATED"/>
    <property type="match status" value="1"/>
</dbReference>
<dbReference type="Pfam" id="PF02743">
    <property type="entry name" value="dCache_1"/>
    <property type="match status" value="1"/>
</dbReference>
<dbReference type="SUPFAM" id="SSF103190">
    <property type="entry name" value="Sensory domain-like"/>
    <property type="match status" value="1"/>
</dbReference>
<dbReference type="Proteomes" id="UP000674938">
    <property type="component" value="Unassembled WGS sequence"/>
</dbReference>
<dbReference type="SUPFAM" id="SSF58104">
    <property type="entry name" value="Methyl-accepting chemotaxis protein (MCP) signaling domain"/>
    <property type="match status" value="1"/>
</dbReference>
<name>A0A940SX56_9ENTE</name>
<dbReference type="EMBL" id="JAEEGA010000008">
    <property type="protein sequence ID" value="MBP1042028.1"/>
    <property type="molecule type" value="Genomic_DNA"/>
</dbReference>
<evidence type="ECO:0000256" key="2">
    <source>
        <dbReference type="ARBA" id="ARBA00022475"/>
    </source>
</evidence>
<dbReference type="Gene3D" id="3.30.450.20">
    <property type="entry name" value="PAS domain"/>
    <property type="match status" value="1"/>
</dbReference>
<dbReference type="AlphaFoldDB" id="A0A940SX56"/>
<dbReference type="PANTHER" id="PTHR32089">
    <property type="entry name" value="METHYL-ACCEPTING CHEMOTAXIS PROTEIN MCPB"/>
    <property type="match status" value="1"/>
</dbReference>
<evidence type="ECO:0000256" key="7">
    <source>
        <dbReference type="ARBA" id="ARBA00023224"/>
    </source>
</evidence>
<dbReference type="InterPro" id="IPR004089">
    <property type="entry name" value="MCPsignal_dom"/>
</dbReference>
<feature type="transmembrane region" description="Helical" evidence="9">
    <location>
        <begin position="12"/>
        <end position="35"/>
    </location>
</feature>
<keyword evidence="6 9" id="KW-0472">Membrane</keyword>
<evidence type="ECO:0000256" key="4">
    <source>
        <dbReference type="ARBA" id="ARBA00022692"/>
    </source>
</evidence>
<sequence>MKKSKKRAKSLGPLIVSFLIAMGLIPVLIVLLLNLRIMTTMIGSRISIEEKNSTERIADRLDGIQTGVENILQTIVTQPEVLNPVTNFTEQENLRRVLALVKEADVNIEDIYYVPQGKTLISSVRMDDAESKFLTRPWYKAATGAPGKMVWSEPLADRNTGRIVMTLSMTVEKSGKQVGVIGVDVNFAEIGRIIEKTKVGNTGRMVLTTKDGLVLGSGIEKEIGTSLAKAPYFQKMTGDQGHVKTNTGQSYYAKTKTGLVTFAGVQKQELNNERNSFIKSAAIVVVGWGIIGSLIALMLSKVIIQAARVLVNSFKRASEGDLTAKITNIRMTASDQQKAERHPWMKKIFGTGEIKENGTEVDQIANAYNDMLTGFAGLVQGIQEESINIADMSISLAEISKQTSSATEEVSDTITGIAQATSSQAVDAERTVTEMNQLGEVIEVIHQSAVDMNSDAKKATEINMRNSELMFHVHESWEIEREKLGTLVTNMSSMNADIQDINKIIQVITNISSQTNLLALNASIEAARAGEAGKGFAVVAEEVRKLAEQSSASTKDIEGIIEEIQLKSSGMVGQVTDSYEGGEKQTRAINDAIDSANKVSDKFEQLIQEIQAVDMLSQEVKKQKDGVMFSVENISASTQENSAGTEEVSANAEEILATMEEFSTNISELEKIAELLRFQANAFKTK</sequence>
<evidence type="ECO:0000256" key="6">
    <source>
        <dbReference type="ARBA" id="ARBA00023136"/>
    </source>
</evidence>
<evidence type="ECO:0000256" key="8">
    <source>
        <dbReference type="PROSITE-ProRule" id="PRU00284"/>
    </source>
</evidence>
<keyword evidence="7 8" id="KW-0807">Transducer</keyword>
<evidence type="ECO:0000313" key="11">
    <source>
        <dbReference type="EMBL" id="MBP1042028.1"/>
    </source>
</evidence>
<dbReference type="InterPro" id="IPR033479">
    <property type="entry name" value="dCache_1"/>
</dbReference>
<dbReference type="RefSeq" id="WP_209528812.1">
    <property type="nucleotide sequence ID" value="NZ_JAEEGA010000008.1"/>
</dbReference>
<evidence type="ECO:0000256" key="3">
    <source>
        <dbReference type="ARBA" id="ARBA00022500"/>
    </source>
</evidence>
<reference evidence="11" key="1">
    <citation type="submission" date="2020-12" db="EMBL/GenBank/DDBJ databases">
        <title>Vagococcus allomyrinae sp. nov. and Enterococcus lavae sp. nov., isolated from the larvae of Allomyrina dichotoma.</title>
        <authorList>
            <person name="Lee S.D."/>
        </authorList>
    </citation>
    <scope>NUCLEOTIDE SEQUENCE</scope>
    <source>
        <strain evidence="11">BWB3-3</strain>
    </source>
</reference>
<dbReference type="CDD" id="cd18773">
    <property type="entry name" value="PDC1_HK_sensor"/>
    <property type="match status" value="1"/>
</dbReference>
<feature type="transmembrane region" description="Helical" evidence="9">
    <location>
        <begin position="277"/>
        <end position="299"/>
    </location>
</feature>
<dbReference type="Pfam" id="PF00015">
    <property type="entry name" value="MCPsignal"/>
    <property type="match status" value="1"/>
</dbReference>
<keyword evidence="4 9" id="KW-0812">Transmembrane</keyword>
<dbReference type="InterPro" id="IPR029151">
    <property type="entry name" value="Sensor-like_sf"/>
</dbReference>